<evidence type="ECO:0000313" key="2">
    <source>
        <dbReference type="Proteomes" id="UP000619479"/>
    </source>
</evidence>
<reference evidence="1" key="1">
    <citation type="submission" date="2021-01" db="EMBL/GenBank/DDBJ databases">
        <title>Whole genome shotgun sequence of Actinoplanes cyaneus NBRC 14990.</title>
        <authorList>
            <person name="Komaki H."/>
            <person name="Tamura T."/>
        </authorList>
    </citation>
    <scope>NUCLEOTIDE SEQUENCE</scope>
    <source>
        <strain evidence="1">NBRC 14990</strain>
    </source>
</reference>
<comment type="caution">
    <text evidence="1">The sequence shown here is derived from an EMBL/GenBank/DDBJ whole genome shotgun (WGS) entry which is preliminary data.</text>
</comment>
<gene>
    <name evidence="1" type="ORF">Acy02nite_24350</name>
</gene>
<sequence length="126" mass="14264">MSERYNRIQFANNGPWAAFSQNEIYRWAGELNKEALHIRVLFAGMSRMNSLGHAQFGMGELARLIGTVTGGEVKARRPDSVSVAIKEAKKRGFIAPESNARCLVLRHHVFQKSTKARWRCPVHDLD</sequence>
<dbReference type="EMBL" id="BOMH01000017">
    <property type="protein sequence ID" value="GID64554.1"/>
    <property type="molecule type" value="Genomic_DNA"/>
</dbReference>
<name>A0A919IEY4_9ACTN</name>
<keyword evidence="2" id="KW-1185">Reference proteome</keyword>
<accession>A0A919IEY4</accession>
<protein>
    <submittedName>
        <fullName evidence="1">Uncharacterized protein</fullName>
    </submittedName>
</protein>
<organism evidence="1 2">
    <name type="scientific">Actinoplanes cyaneus</name>
    <dbReference type="NCBI Taxonomy" id="52696"/>
    <lineage>
        <taxon>Bacteria</taxon>
        <taxon>Bacillati</taxon>
        <taxon>Actinomycetota</taxon>
        <taxon>Actinomycetes</taxon>
        <taxon>Micromonosporales</taxon>
        <taxon>Micromonosporaceae</taxon>
        <taxon>Actinoplanes</taxon>
    </lineage>
</organism>
<dbReference type="AlphaFoldDB" id="A0A919IEY4"/>
<proteinExistence type="predicted"/>
<evidence type="ECO:0000313" key="1">
    <source>
        <dbReference type="EMBL" id="GID64554.1"/>
    </source>
</evidence>
<dbReference type="Proteomes" id="UP000619479">
    <property type="component" value="Unassembled WGS sequence"/>
</dbReference>
<dbReference type="RefSeq" id="WP_203740044.1">
    <property type="nucleotide sequence ID" value="NZ_BAAAUC010000034.1"/>
</dbReference>